<dbReference type="EMBL" id="JAHLQT010040257">
    <property type="protein sequence ID" value="KAG7155934.1"/>
    <property type="molecule type" value="Genomic_DNA"/>
</dbReference>
<protein>
    <submittedName>
        <fullName evidence="2">Uncharacterized protein</fullName>
    </submittedName>
</protein>
<dbReference type="Proteomes" id="UP000747542">
    <property type="component" value="Unassembled WGS sequence"/>
</dbReference>
<reference evidence="2" key="1">
    <citation type="journal article" date="2021" name="Sci. Adv.">
        <title>The American lobster genome reveals insights on longevity, neural, and immune adaptations.</title>
        <authorList>
            <person name="Polinski J.M."/>
            <person name="Zimin A.V."/>
            <person name="Clark K.F."/>
            <person name="Kohn A.B."/>
            <person name="Sadowski N."/>
            <person name="Timp W."/>
            <person name="Ptitsyn A."/>
            <person name="Khanna P."/>
            <person name="Romanova D.Y."/>
            <person name="Williams P."/>
            <person name="Greenwood S.J."/>
            <person name="Moroz L.L."/>
            <person name="Walt D.R."/>
            <person name="Bodnar A.G."/>
        </authorList>
    </citation>
    <scope>NUCLEOTIDE SEQUENCE</scope>
    <source>
        <strain evidence="2">GMGI-L3</strain>
    </source>
</reference>
<evidence type="ECO:0000256" key="1">
    <source>
        <dbReference type="SAM" id="MobiDB-lite"/>
    </source>
</evidence>
<gene>
    <name evidence="2" type="ORF">Hamer_G012078</name>
</gene>
<feature type="non-terminal residue" evidence="2">
    <location>
        <position position="1"/>
    </location>
</feature>
<name>A0A8J5JMR4_HOMAM</name>
<keyword evidence="3" id="KW-1185">Reference proteome</keyword>
<accession>A0A8J5JMR4</accession>
<proteinExistence type="predicted"/>
<sequence length="91" mass="10701">MHLGRPLVHLSHPIFVDIQEYLDLQYITTPVLSKFTPKRQKATSPPTPDDRRLHHHQHQMTEGTSPPTPDDRRLHHHQHQMTEGYITTNTR</sequence>
<evidence type="ECO:0000313" key="2">
    <source>
        <dbReference type="EMBL" id="KAG7155934.1"/>
    </source>
</evidence>
<feature type="region of interest" description="Disordered" evidence="1">
    <location>
        <begin position="34"/>
        <end position="91"/>
    </location>
</feature>
<evidence type="ECO:0000313" key="3">
    <source>
        <dbReference type="Proteomes" id="UP000747542"/>
    </source>
</evidence>
<comment type="caution">
    <text evidence="2">The sequence shown here is derived from an EMBL/GenBank/DDBJ whole genome shotgun (WGS) entry which is preliminary data.</text>
</comment>
<dbReference type="AlphaFoldDB" id="A0A8J5JMR4"/>
<organism evidence="2 3">
    <name type="scientific">Homarus americanus</name>
    <name type="common">American lobster</name>
    <dbReference type="NCBI Taxonomy" id="6706"/>
    <lineage>
        <taxon>Eukaryota</taxon>
        <taxon>Metazoa</taxon>
        <taxon>Ecdysozoa</taxon>
        <taxon>Arthropoda</taxon>
        <taxon>Crustacea</taxon>
        <taxon>Multicrustacea</taxon>
        <taxon>Malacostraca</taxon>
        <taxon>Eumalacostraca</taxon>
        <taxon>Eucarida</taxon>
        <taxon>Decapoda</taxon>
        <taxon>Pleocyemata</taxon>
        <taxon>Astacidea</taxon>
        <taxon>Nephropoidea</taxon>
        <taxon>Nephropidae</taxon>
        <taxon>Homarus</taxon>
    </lineage>
</organism>